<accession>A0A381NAZ0</accession>
<reference evidence="1" key="1">
    <citation type="submission" date="2018-05" db="EMBL/GenBank/DDBJ databases">
        <authorList>
            <person name="Lanie J.A."/>
            <person name="Ng W.-L."/>
            <person name="Kazmierczak K.M."/>
            <person name="Andrzejewski T.M."/>
            <person name="Davidsen T.M."/>
            <person name="Wayne K.J."/>
            <person name="Tettelin H."/>
            <person name="Glass J.I."/>
            <person name="Rusch D."/>
            <person name="Podicherti R."/>
            <person name="Tsui H.-C.T."/>
            <person name="Winkler M.E."/>
        </authorList>
    </citation>
    <scope>NUCLEOTIDE SEQUENCE</scope>
</reference>
<protein>
    <submittedName>
        <fullName evidence="1">Uncharacterized protein</fullName>
    </submittedName>
</protein>
<name>A0A381NAZ0_9ZZZZ</name>
<feature type="non-terminal residue" evidence="1">
    <location>
        <position position="31"/>
    </location>
</feature>
<proteinExistence type="predicted"/>
<evidence type="ECO:0000313" key="1">
    <source>
        <dbReference type="EMBL" id="SUZ51781.1"/>
    </source>
</evidence>
<organism evidence="1">
    <name type="scientific">marine metagenome</name>
    <dbReference type="NCBI Taxonomy" id="408172"/>
    <lineage>
        <taxon>unclassified sequences</taxon>
        <taxon>metagenomes</taxon>
        <taxon>ecological metagenomes</taxon>
    </lineage>
</organism>
<dbReference type="EMBL" id="UINC01000238">
    <property type="protein sequence ID" value="SUZ51781.1"/>
    <property type="molecule type" value="Genomic_DNA"/>
</dbReference>
<gene>
    <name evidence="1" type="ORF">METZ01_LOCUS4635</name>
</gene>
<sequence length="31" mass="3124">MAASLGMSILLVALPIWLLGGGYGYVATSVV</sequence>
<dbReference type="AlphaFoldDB" id="A0A381NAZ0"/>